<proteinExistence type="evidence at transcript level"/>
<dbReference type="AlphaFoldDB" id="I4DR91"/>
<reference evidence="2" key="1">
    <citation type="journal article" date="2012" name="BMC Biol.">
        <title>Comprehensive microarray-based analysis for stage-specific larval camouflage pattern-associated genes in the swallowtail butterfly, Papilio xuthus.</title>
        <authorList>
            <person name="Futahashi R."/>
            <person name="Shirataki H."/>
            <person name="Narita T."/>
            <person name="Mita K."/>
            <person name="Fujiwara H."/>
        </authorList>
    </citation>
    <scope>NUCLEOTIDE SEQUENCE</scope>
    <source>
        <tissue evidence="2">Epidermis</tissue>
    </source>
</reference>
<name>I4DR91_PAPPL</name>
<feature type="region of interest" description="Disordered" evidence="1">
    <location>
        <begin position="37"/>
        <end position="90"/>
    </location>
</feature>
<sequence>HQRAAGAGVVAAAAGDARAAGGALGAGLGALRARPAAHTARRHLPHPVITPAEHAEAGGSRGGEGAARQSPRQRERLRTQQQKITCKVLL</sequence>
<accession>I4DR91</accession>
<protein>
    <submittedName>
        <fullName evidence="2">Uncharacterized protein</fullName>
    </submittedName>
</protein>
<evidence type="ECO:0000256" key="1">
    <source>
        <dbReference type="SAM" id="MobiDB-lite"/>
    </source>
</evidence>
<dbReference type="EMBL" id="AK405006">
    <property type="protein sequence ID" value="BAM20431.1"/>
    <property type="molecule type" value="mRNA"/>
</dbReference>
<evidence type="ECO:0000313" key="2">
    <source>
        <dbReference type="EMBL" id="BAM20431.1"/>
    </source>
</evidence>
<organism evidence="2">
    <name type="scientific">Papilio polytes</name>
    <name type="common">Common mormon</name>
    <name type="synonym">Swallowtail butterfly</name>
    <dbReference type="NCBI Taxonomy" id="76194"/>
    <lineage>
        <taxon>Eukaryota</taxon>
        <taxon>Metazoa</taxon>
        <taxon>Ecdysozoa</taxon>
        <taxon>Arthropoda</taxon>
        <taxon>Hexapoda</taxon>
        <taxon>Insecta</taxon>
        <taxon>Pterygota</taxon>
        <taxon>Neoptera</taxon>
        <taxon>Endopterygota</taxon>
        <taxon>Lepidoptera</taxon>
        <taxon>Glossata</taxon>
        <taxon>Ditrysia</taxon>
        <taxon>Papilionoidea</taxon>
        <taxon>Papilionidae</taxon>
        <taxon>Papilioninae</taxon>
        <taxon>Papilio</taxon>
    </lineage>
</organism>
<feature type="non-terminal residue" evidence="2">
    <location>
        <position position="1"/>
    </location>
</feature>